<dbReference type="InterPro" id="IPR052021">
    <property type="entry name" value="Type-I_RS_S_subunit"/>
</dbReference>
<keyword evidence="2" id="KW-0680">Restriction system</keyword>
<keyword evidence="5" id="KW-0540">Nuclease</keyword>
<keyword evidence="3" id="KW-0238">DNA-binding</keyword>
<accession>A0A4Y9VTI0</accession>
<dbReference type="RefSeq" id="WP_135276869.1">
    <property type="nucleotide sequence ID" value="NZ_PQVH01000006.1"/>
</dbReference>
<dbReference type="Pfam" id="PF01420">
    <property type="entry name" value="Methylase_S"/>
    <property type="match status" value="1"/>
</dbReference>
<evidence type="ECO:0000313" key="5">
    <source>
        <dbReference type="EMBL" id="TFW72328.1"/>
    </source>
</evidence>
<organism evidence="5 6">
    <name type="scientific">Methylotenera oryzisoli</name>
    <dbReference type="NCBI Taxonomy" id="2080758"/>
    <lineage>
        <taxon>Bacteria</taxon>
        <taxon>Pseudomonadati</taxon>
        <taxon>Pseudomonadota</taxon>
        <taxon>Betaproteobacteria</taxon>
        <taxon>Nitrosomonadales</taxon>
        <taxon>Methylophilaceae</taxon>
        <taxon>Methylotenera</taxon>
    </lineage>
</organism>
<dbReference type="GO" id="GO:0009307">
    <property type="term" value="P:DNA restriction-modification system"/>
    <property type="evidence" value="ECO:0007669"/>
    <property type="project" value="UniProtKB-KW"/>
</dbReference>
<evidence type="ECO:0000256" key="2">
    <source>
        <dbReference type="ARBA" id="ARBA00022747"/>
    </source>
</evidence>
<dbReference type="GO" id="GO:0004519">
    <property type="term" value="F:endonuclease activity"/>
    <property type="evidence" value="ECO:0007669"/>
    <property type="project" value="UniProtKB-KW"/>
</dbReference>
<keyword evidence="6" id="KW-1185">Reference proteome</keyword>
<sequence>MIKNKLKDISLSISSGLTPLRSNNEFWLNGEIPWLKTEQLGEKYIYHTNEHITKNALNKTSIKINPENTLSIAMYGEGKTRGNLSILKSPMTTNQACCNVVIDPSKAHYEYIYYYLKTQYEEIRNLSSGVRKNLNSNDIKNYPIRLPSSLDIQFSIANVLKSLDNKIELNNRINANLEAMAKTLYDYWFVQFDFPDANGKPYKTSGGKMVYNQTLKREIPEGWTTEPLTKSCDVVDCLHSKKPDFYNESEDAYLLQLDNITDSRQINLEQKYFVSKHDYSEWTSRIEVKHFDIVMTNAGRIAAFAQVPKGIRCGIGRNITAIRPNNIKPNYFYMSLSGNDIQKQILSNLDHGAFFKSFNVKGIKKLFLTRPIDNIESKFEELISPIIEKRNAALAENAKLASLCDWLLPMLMNGQVTVKG</sequence>
<comment type="caution">
    <text evidence="5">The sequence shown here is derived from an EMBL/GenBank/DDBJ whole genome shotgun (WGS) entry which is preliminary data.</text>
</comment>
<dbReference type="AlphaFoldDB" id="A0A4Y9VTI0"/>
<feature type="domain" description="Type I restriction modification DNA specificity" evidence="4">
    <location>
        <begin position="5"/>
        <end position="178"/>
    </location>
</feature>
<keyword evidence="5" id="KW-0255">Endonuclease</keyword>
<reference evidence="5 6" key="1">
    <citation type="submission" date="2018-02" db="EMBL/GenBank/DDBJ databases">
        <title>A novel lanthanide dependent methylotroph, Methylotenera sp. La3113.</title>
        <authorList>
            <person name="Lv H."/>
            <person name="Tani A."/>
        </authorList>
    </citation>
    <scope>NUCLEOTIDE SEQUENCE [LARGE SCALE GENOMIC DNA]</scope>
    <source>
        <strain evidence="5 6">La3113</strain>
    </source>
</reference>
<evidence type="ECO:0000256" key="1">
    <source>
        <dbReference type="ARBA" id="ARBA00010923"/>
    </source>
</evidence>
<evidence type="ECO:0000313" key="6">
    <source>
        <dbReference type="Proteomes" id="UP000297706"/>
    </source>
</evidence>
<name>A0A4Y9VTI0_9PROT</name>
<dbReference type="Gene3D" id="1.10.287.1120">
    <property type="entry name" value="Bipartite methylase S protein"/>
    <property type="match status" value="1"/>
</dbReference>
<dbReference type="InterPro" id="IPR000055">
    <property type="entry name" value="Restrct_endonuc_typeI_TRD"/>
</dbReference>
<dbReference type="EMBL" id="PQVH01000006">
    <property type="protein sequence ID" value="TFW72328.1"/>
    <property type="molecule type" value="Genomic_DNA"/>
</dbReference>
<dbReference type="Proteomes" id="UP000297706">
    <property type="component" value="Unassembled WGS sequence"/>
</dbReference>
<proteinExistence type="inferred from homology"/>
<dbReference type="CDD" id="cd17500">
    <property type="entry name" value="RMtype1_S_MmaGORF2198P_TRD1-CR1_like"/>
    <property type="match status" value="1"/>
</dbReference>
<dbReference type="PANTHER" id="PTHR30408:SF12">
    <property type="entry name" value="TYPE I RESTRICTION ENZYME MJAVIII SPECIFICITY SUBUNIT"/>
    <property type="match status" value="1"/>
</dbReference>
<dbReference type="SUPFAM" id="SSF116734">
    <property type="entry name" value="DNA methylase specificity domain"/>
    <property type="match status" value="2"/>
</dbReference>
<protein>
    <submittedName>
        <fullName evidence="5">Restriction endonuclease subunit S</fullName>
    </submittedName>
</protein>
<evidence type="ECO:0000256" key="3">
    <source>
        <dbReference type="ARBA" id="ARBA00023125"/>
    </source>
</evidence>
<gene>
    <name evidence="5" type="ORF">C3Y98_04280</name>
</gene>
<evidence type="ECO:0000259" key="4">
    <source>
        <dbReference type="Pfam" id="PF01420"/>
    </source>
</evidence>
<dbReference type="Gene3D" id="3.90.220.20">
    <property type="entry name" value="DNA methylase specificity domains"/>
    <property type="match status" value="2"/>
</dbReference>
<dbReference type="InterPro" id="IPR044946">
    <property type="entry name" value="Restrct_endonuc_typeI_TRD_sf"/>
</dbReference>
<comment type="similarity">
    <text evidence="1">Belongs to the type-I restriction system S methylase family.</text>
</comment>
<dbReference type="PANTHER" id="PTHR30408">
    <property type="entry name" value="TYPE-1 RESTRICTION ENZYME ECOKI SPECIFICITY PROTEIN"/>
    <property type="match status" value="1"/>
</dbReference>
<keyword evidence="5" id="KW-0378">Hydrolase</keyword>
<dbReference type="GO" id="GO:0003677">
    <property type="term" value="F:DNA binding"/>
    <property type="evidence" value="ECO:0007669"/>
    <property type="project" value="UniProtKB-KW"/>
</dbReference>
<dbReference type="OrthoDB" id="5298944at2"/>